<evidence type="ECO:0000313" key="3">
    <source>
        <dbReference type="Proteomes" id="UP000886523"/>
    </source>
</evidence>
<accession>A0A9P6DYD9</accession>
<gene>
    <name evidence="2" type="ORF">BS47DRAFT_1341465</name>
</gene>
<keyword evidence="1" id="KW-0732">Signal</keyword>
<name>A0A9P6DYD9_9AGAM</name>
<sequence>MLRWRQIAPLILLALIPLYLSGLHQQVFSLYPTTEVPFNATSEEATIRPSRVLGKPITEHSSLRPSESSTTPPPYPTQAPSITIIAVWTRREKPVVYLENFFASVAANPQVDLLFVNYDRHQVGCDQPLSHIPNAREICLSNEEYWTLHADFLCNRWKCDEHEREVVLAKLYERAPGDHVNSFFRPFRSTVFAKWVNPDTPIWGWCDMDTMLGNFERNFPWDVAKDFDILAPSLPIHGDNILLFTPGHLAFFRNSPDVVDQFMTFPNLVNADAFATLPWIGSDSEEVEYSNFAFLNTNLTFLRFHALVPSRFHLASPGRGVYGLENGPKWDLSLPTSPTSGDGRAAINTILDQRGHEWKQTPTFSKKGREYVVELREGLFPEFVWFPKHFAVDFVPDYTQIPRAGKRYAMRRAKNGPVTDRMEPDDVIVLPPKDGSMDFDRYNRPFFVEFLYVHFQVEKYAKWWDLPQRAVGTDQVLFTDKDRGLQVWDSNGQIIFDTGMVDENEVP</sequence>
<dbReference type="AlphaFoldDB" id="A0A9P6DYD9"/>
<keyword evidence="3" id="KW-1185">Reference proteome</keyword>
<feature type="signal peptide" evidence="1">
    <location>
        <begin position="1"/>
        <end position="22"/>
    </location>
</feature>
<proteinExistence type="predicted"/>
<comment type="caution">
    <text evidence="2">The sequence shown here is derived from an EMBL/GenBank/DDBJ whole genome shotgun (WGS) entry which is preliminary data.</text>
</comment>
<reference evidence="2" key="1">
    <citation type="journal article" date="2020" name="Nat. Commun.">
        <title>Large-scale genome sequencing of mycorrhizal fungi provides insights into the early evolution of symbiotic traits.</title>
        <authorList>
            <person name="Miyauchi S."/>
            <person name="Kiss E."/>
            <person name="Kuo A."/>
            <person name="Drula E."/>
            <person name="Kohler A."/>
            <person name="Sanchez-Garcia M."/>
            <person name="Morin E."/>
            <person name="Andreopoulos B."/>
            <person name="Barry K.W."/>
            <person name="Bonito G."/>
            <person name="Buee M."/>
            <person name="Carver A."/>
            <person name="Chen C."/>
            <person name="Cichocki N."/>
            <person name="Clum A."/>
            <person name="Culley D."/>
            <person name="Crous P.W."/>
            <person name="Fauchery L."/>
            <person name="Girlanda M."/>
            <person name="Hayes R.D."/>
            <person name="Keri Z."/>
            <person name="LaButti K."/>
            <person name="Lipzen A."/>
            <person name="Lombard V."/>
            <person name="Magnuson J."/>
            <person name="Maillard F."/>
            <person name="Murat C."/>
            <person name="Nolan M."/>
            <person name="Ohm R.A."/>
            <person name="Pangilinan J."/>
            <person name="Pereira M.F."/>
            <person name="Perotto S."/>
            <person name="Peter M."/>
            <person name="Pfister S."/>
            <person name="Riley R."/>
            <person name="Sitrit Y."/>
            <person name="Stielow J.B."/>
            <person name="Szollosi G."/>
            <person name="Zifcakova L."/>
            <person name="Stursova M."/>
            <person name="Spatafora J.W."/>
            <person name="Tedersoo L."/>
            <person name="Vaario L.M."/>
            <person name="Yamada A."/>
            <person name="Yan M."/>
            <person name="Wang P."/>
            <person name="Xu J."/>
            <person name="Bruns T."/>
            <person name="Baldrian P."/>
            <person name="Vilgalys R."/>
            <person name="Dunand C."/>
            <person name="Henrissat B."/>
            <person name="Grigoriev I.V."/>
            <person name="Hibbett D."/>
            <person name="Nagy L.G."/>
            <person name="Martin F.M."/>
        </authorList>
    </citation>
    <scope>NUCLEOTIDE SEQUENCE</scope>
    <source>
        <strain evidence="2">UP504</strain>
    </source>
</reference>
<organism evidence="2 3">
    <name type="scientific">Hydnum rufescens UP504</name>
    <dbReference type="NCBI Taxonomy" id="1448309"/>
    <lineage>
        <taxon>Eukaryota</taxon>
        <taxon>Fungi</taxon>
        <taxon>Dikarya</taxon>
        <taxon>Basidiomycota</taxon>
        <taxon>Agaricomycotina</taxon>
        <taxon>Agaricomycetes</taxon>
        <taxon>Cantharellales</taxon>
        <taxon>Hydnaceae</taxon>
        <taxon>Hydnum</taxon>
    </lineage>
</organism>
<feature type="chain" id="PRO_5040500723" evidence="1">
    <location>
        <begin position="23"/>
        <end position="507"/>
    </location>
</feature>
<dbReference type="EMBL" id="MU128945">
    <property type="protein sequence ID" value="KAF9515859.1"/>
    <property type="molecule type" value="Genomic_DNA"/>
</dbReference>
<dbReference type="OrthoDB" id="2588202at2759"/>
<evidence type="ECO:0000313" key="2">
    <source>
        <dbReference type="EMBL" id="KAF9515859.1"/>
    </source>
</evidence>
<evidence type="ECO:0000256" key="1">
    <source>
        <dbReference type="SAM" id="SignalP"/>
    </source>
</evidence>
<dbReference type="Proteomes" id="UP000886523">
    <property type="component" value="Unassembled WGS sequence"/>
</dbReference>
<protein>
    <submittedName>
        <fullName evidence="2">Uncharacterized protein</fullName>
    </submittedName>
</protein>